<keyword evidence="2" id="KW-0812">Transmembrane</keyword>
<feature type="transmembrane region" description="Helical" evidence="2">
    <location>
        <begin position="34"/>
        <end position="53"/>
    </location>
</feature>
<feature type="transmembrane region" description="Helical" evidence="2">
    <location>
        <begin position="303"/>
        <end position="328"/>
    </location>
</feature>
<reference evidence="3 4" key="2">
    <citation type="submission" date="2017-06" db="EMBL/GenBank/DDBJ databases">
        <authorList>
            <person name="Kim H.J."/>
            <person name="Triplett B.A."/>
        </authorList>
    </citation>
    <scope>NUCLEOTIDE SEQUENCE [LARGE SCALE GENOMIC DNA]</scope>
    <source>
        <strain evidence="3 4">BZC3</strain>
    </source>
</reference>
<sequence>MSPVPPLPNVDAPASATPRRDGAASSRWRRLTSLTLRSGFALAVLGVAVWAIWRAVRDTSPAQILTALASIPAWGLLSALALTAASYACLASTEVILVRAMGLKVSGLRSALTSAASFAASNSLGFSLASQGAVRLRGYGPAGLTHGQIARLTLVVSLAVTLSGIVTAGLTLAIAPLVFAHALGRPVLIIGALALALMTPAALWFLAFRRSRPAWLGGGTAAPPSGKTRAMALGVGLGDWLTSDAALFVLVPHPTLSGLAVFLVVFVLGSLISAASGVPGGIGVFEAIVISLTPLVAQTHETAAALLVYRLIYSLGPAALAVALFTALKTAARPSTSPRGAAP</sequence>
<feature type="transmembrane region" description="Helical" evidence="2">
    <location>
        <begin position="245"/>
        <end position="268"/>
    </location>
</feature>
<keyword evidence="2" id="KW-1133">Transmembrane helix</keyword>
<keyword evidence="2" id="KW-0472">Membrane</keyword>
<dbReference type="EMBL" id="CP021995">
    <property type="protein sequence ID" value="ASD25619.1"/>
    <property type="molecule type" value="Genomic_DNA"/>
</dbReference>
<feature type="transmembrane region" description="Helical" evidence="2">
    <location>
        <begin position="280"/>
        <end position="297"/>
    </location>
</feature>
<evidence type="ECO:0000256" key="1">
    <source>
        <dbReference type="SAM" id="MobiDB-lite"/>
    </source>
</evidence>
<dbReference type="Proteomes" id="UP000197024">
    <property type="component" value="Chromosome"/>
</dbReference>
<reference evidence="3 4" key="1">
    <citation type="submission" date="2017-06" db="EMBL/GenBank/DDBJ databases">
        <title>Biodegradation of gentamicin by bacterial consortia AMQD4 in synthetic medium and raw gentamicin sewage.</title>
        <authorList>
            <person name="Chang H."/>
            <person name="Feng Y."/>
            <person name="Li Z."/>
            <person name="Xue J."/>
            <person name="Cheng D."/>
        </authorList>
    </citation>
    <scope>NUCLEOTIDE SEQUENCE [LARGE SCALE GENOMIC DNA]</scope>
    <source>
        <strain evidence="3 4">BZC3</strain>
    </source>
</reference>
<feature type="transmembrane region" description="Helical" evidence="2">
    <location>
        <begin position="187"/>
        <end position="207"/>
    </location>
</feature>
<accession>A0A1Z3LTZ0</accession>
<name>A0A1Z3LTZ0_BREDI</name>
<feature type="transmembrane region" description="Helical" evidence="2">
    <location>
        <begin position="73"/>
        <end position="98"/>
    </location>
</feature>
<proteinExistence type="predicted"/>
<evidence type="ECO:0000313" key="3">
    <source>
        <dbReference type="EMBL" id="ASD25619.1"/>
    </source>
</evidence>
<protein>
    <submittedName>
        <fullName evidence="3">Uncharacterized protein</fullName>
    </submittedName>
</protein>
<gene>
    <name evidence="3" type="ORF">CD943_01150</name>
</gene>
<feature type="transmembrane region" description="Helical" evidence="2">
    <location>
        <begin position="149"/>
        <end position="175"/>
    </location>
</feature>
<feature type="region of interest" description="Disordered" evidence="1">
    <location>
        <begin position="1"/>
        <end position="23"/>
    </location>
</feature>
<evidence type="ECO:0000256" key="2">
    <source>
        <dbReference type="SAM" id="Phobius"/>
    </source>
</evidence>
<organism evidence="3 4">
    <name type="scientific">Brevundimonas diminuta</name>
    <name type="common">Pseudomonas diminuta</name>
    <dbReference type="NCBI Taxonomy" id="293"/>
    <lineage>
        <taxon>Bacteria</taxon>
        <taxon>Pseudomonadati</taxon>
        <taxon>Pseudomonadota</taxon>
        <taxon>Alphaproteobacteria</taxon>
        <taxon>Caulobacterales</taxon>
        <taxon>Caulobacteraceae</taxon>
        <taxon>Brevundimonas</taxon>
    </lineage>
</organism>
<dbReference type="RefSeq" id="WP_088409841.1">
    <property type="nucleotide sequence ID" value="NZ_CP021995.1"/>
</dbReference>
<evidence type="ECO:0000313" key="4">
    <source>
        <dbReference type="Proteomes" id="UP000197024"/>
    </source>
</evidence>
<dbReference type="AlphaFoldDB" id="A0A1Z3LTZ0"/>